<dbReference type="EMBL" id="FODH01000001">
    <property type="protein sequence ID" value="SEN47471.1"/>
    <property type="molecule type" value="Genomic_DNA"/>
</dbReference>
<evidence type="ECO:0008006" key="5">
    <source>
        <dbReference type="Google" id="ProtNLM"/>
    </source>
</evidence>
<keyword evidence="4" id="KW-1185">Reference proteome</keyword>
<name>A0A1H8GTL7_9BACL</name>
<dbReference type="EMBL" id="CP076607">
    <property type="protein sequence ID" value="QWU14343.1"/>
    <property type="molecule type" value="Genomic_DNA"/>
</dbReference>
<dbReference type="RefSeq" id="WP_036588299.1">
    <property type="nucleotide sequence ID" value="NZ_CP076607.1"/>
</dbReference>
<evidence type="ECO:0000313" key="4">
    <source>
        <dbReference type="Proteomes" id="UP000683429"/>
    </source>
</evidence>
<evidence type="ECO:0000313" key="2">
    <source>
        <dbReference type="EMBL" id="SEN47471.1"/>
    </source>
</evidence>
<protein>
    <recommendedName>
        <fullName evidence="5">DNA-sulfur modification-associated</fullName>
    </recommendedName>
</protein>
<evidence type="ECO:0000313" key="1">
    <source>
        <dbReference type="EMBL" id="QWU14343.1"/>
    </source>
</evidence>
<dbReference type="OrthoDB" id="2399905at2"/>
<organism evidence="2 3">
    <name type="scientific">Paenibacillus sophorae</name>
    <dbReference type="NCBI Taxonomy" id="1333845"/>
    <lineage>
        <taxon>Bacteria</taxon>
        <taxon>Bacillati</taxon>
        <taxon>Bacillota</taxon>
        <taxon>Bacilli</taxon>
        <taxon>Bacillales</taxon>
        <taxon>Paenibacillaceae</taxon>
        <taxon>Paenibacillus</taxon>
    </lineage>
</organism>
<reference evidence="1 4" key="2">
    <citation type="submission" date="2021-06" db="EMBL/GenBank/DDBJ databases">
        <title>Whole genome sequence of Paenibacillus sophorae DSM23020 for comparative genomics.</title>
        <authorList>
            <person name="Kim M.-J."/>
            <person name="Lee G."/>
            <person name="Shin J.-H."/>
        </authorList>
    </citation>
    <scope>NUCLEOTIDE SEQUENCE [LARGE SCALE GENOMIC DNA]</scope>
    <source>
        <strain evidence="1 4">DSM 23020</strain>
    </source>
</reference>
<proteinExistence type="predicted"/>
<dbReference type="Proteomes" id="UP000198809">
    <property type="component" value="Unassembled WGS sequence"/>
</dbReference>
<accession>A0A1H8GTL7</accession>
<dbReference type="Proteomes" id="UP000683429">
    <property type="component" value="Chromosome"/>
</dbReference>
<evidence type="ECO:0000313" key="3">
    <source>
        <dbReference type="Proteomes" id="UP000198809"/>
    </source>
</evidence>
<reference evidence="2 3" key="1">
    <citation type="submission" date="2016-10" db="EMBL/GenBank/DDBJ databases">
        <authorList>
            <person name="de Groot N.N."/>
        </authorList>
    </citation>
    <scope>NUCLEOTIDE SEQUENCE [LARGE SCALE GENOMIC DNA]</scope>
    <source>
        <strain evidence="2 3">CGMCC 1.10238</strain>
    </source>
</reference>
<sequence>MLKDREELELHIQERIREVKKSRKKIFNISSYLLEYGIPLGTFEDIVKGIQQVSLIESPVLCLLTDGIYQITGYKDVDPKEWFTENEIETSKKHARSLYTKENRIYLPIAFNDVIRVTQNSYLTKVEMSYLVQMFHSQLIIYKFETQRSAKYIAGRDGIVQVPDINPSSVEDISREMLKENYLDDTITLNIYSDSDNPVEYNEEAKTLIINENVIISILDGFHRLQGGIRAISINSELPQMMGLSIRVYNDETAKRFFGQINTINVVPEQRRKELISEGKEDIVVQELQQKSDLKGKIASSPKISEIAGQLTTFDIMSYAIENVFKPKSNLEAREVATYLIKFYDYLTGSFVDQFLLSPQKYKDTNINHPLMFIGYTVIAKYFQDNNIELKELKNYVENLNLKDEELNGLLSDTKRGINSSALRKKVLKYFNALVESGEKK</sequence>
<dbReference type="AlphaFoldDB" id="A0A1H8GTL7"/>
<gene>
    <name evidence="1" type="ORF">KP014_20770</name>
    <name evidence="2" type="ORF">SAMN04487895_101645</name>
</gene>
<dbReference type="STRING" id="1333845.SAMN04487895_101645"/>